<dbReference type="EMBL" id="AP025516">
    <property type="protein sequence ID" value="BDD85781.1"/>
    <property type="molecule type" value="Genomic_DNA"/>
</dbReference>
<evidence type="ECO:0008006" key="3">
    <source>
        <dbReference type="Google" id="ProtNLM"/>
    </source>
</evidence>
<gene>
    <name evidence="1" type="ORF">DPPLL_01460</name>
</gene>
<organism evidence="1 2">
    <name type="scientific">Desulfofustis limnaeus</name>
    <dbReference type="NCBI Taxonomy" id="2740163"/>
    <lineage>
        <taxon>Bacteria</taxon>
        <taxon>Pseudomonadati</taxon>
        <taxon>Thermodesulfobacteriota</taxon>
        <taxon>Desulfobulbia</taxon>
        <taxon>Desulfobulbales</taxon>
        <taxon>Desulfocapsaceae</taxon>
        <taxon>Desulfofustis</taxon>
    </lineage>
</organism>
<keyword evidence="2" id="KW-1185">Reference proteome</keyword>
<dbReference type="Proteomes" id="UP000830055">
    <property type="component" value="Chromosome"/>
</dbReference>
<evidence type="ECO:0000313" key="1">
    <source>
        <dbReference type="EMBL" id="BDD85781.1"/>
    </source>
</evidence>
<evidence type="ECO:0000313" key="2">
    <source>
        <dbReference type="Proteomes" id="UP000830055"/>
    </source>
</evidence>
<dbReference type="RefSeq" id="WP_284152912.1">
    <property type="nucleotide sequence ID" value="NZ_AP025516.1"/>
</dbReference>
<reference evidence="1 2" key="1">
    <citation type="submission" date="2022-01" db="EMBL/GenBank/DDBJ databases">
        <title>Desulfofustis limnae sp. nov., a novel mesophilic sulfate-reducing bacterium isolated from marsh soil.</title>
        <authorList>
            <person name="Watanabe M."/>
            <person name="Takahashi A."/>
            <person name="Kojima H."/>
            <person name="Fukui M."/>
        </authorList>
    </citation>
    <scope>NUCLEOTIDE SEQUENCE [LARGE SCALE GENOMIC DNA]</scope>
    <source>
        <strain evidence="1 2">PPLL</strain>
    </source>
</reference>
<accession>A0ABM7W4C4</accession>
<name>A0ABM7W4C4_9BACT</name>
<sequence>MKKKKQPFLKGAALLALARRKATGLGIDAAGMKLVDLVHLIQEREGNTSCFRREQKCPQQSCCWQASCGAVMVDA</sequence>
<proteinExistence type="predicted"/>
<protein>
    <recommendedName>
        <fullName evidence="3">SAP domain-containing protein</fullName>
    </recommendedName>
</protein>